<keyword evidence="3" id="KW-1185">Reference proteome</keyword>
<evidence type="ECO:0000313" key="2">
    <source>
        <dbReference type="EMBL" id="WBW49425.1"/>
    </source>
</evidence>
<proteinExistence type="predicted"/>
<dbReference type="Proteomes" id="UP001210339">
    <property type="component" value="Chromosome"/>
</dbReference>
<dbReference type="EMBL" id="CP115667">
    <property type="protein sequence ID" value="WBW49425.1"/>
    <property type="molecule type" value="Genomic_DNA"/>
</dbReference>
<protein>
    <recommendedName>
        <fullName evidence="1">Nucleotide modification associated domain-containing protein</fullName>
    </recommendedName>
</protein>
<evidence type="ECO:0000259" key="1">
    <source>
        <dbReference type="Pfam" id="PF18756"/>
    </source>
</evidence>
<dbReference type="RefSeq" id="WP_271190956.1">
    <property type="nucleotide sequence ID" value="NZ_CP115667.1"/>
</dbReference>
<gene>
    <name evidence="2" type="ORF">O6R05_05295</name>
</gene>
<reference evidence="2 3" key="1">
    <citation type="submission" date="2023-01" db="EMBL/GenBank/DDBJ databases">
        <authorList>
            <person name="Lee S.H."/>
            <person name="Jung H.S."/>
            <person name="Yun J.U."/>
        </authorList>
    </citation>
    <scope>NUCLEOTIDE SEQUENCE [LARGE SCALE GENOMIC DNA]</scope>
    <source>
        <strain evidence="2 3">CBA3646</strain>
    </source>
</reference>
<dbReference type="InterPro" id="IPR040613">
    <property type="entry name" value="Nmad4"/>
</dbReference>
<sequence length="93" mass="10783">MSEMTKLAEKYGLANPTTPEDIETRWDKVLTFGDRVLLAGYLYSLDGKSYFRAVYEFLDDDEHSCESLIGLREVSEERFEDNGHAIEWALKQK</sequence>
<organism evidence="2 3">
    <name type="scientific">Peptoniphilus equinus</name>
    <dbReference type="NCBI Taxonomy" id="3016343"/>
    <lineage>
        <taxon>Bacteria</taxon>
        <taxon>Bacillati</taxon>
        <taxon>Bacillota</taxon>
        <taxon>Tissierellia</taxon>
        <taxon>Tissierellales</taxon>
        <taxon>Peptoniphilaceae</taxon>
        <taxon>Peptoniphilus</taxon>
    </lineage>
</organism>
<name>A0ABY7QT08_9FIRM</name>
<feature type="domain" description="Nucleotide modification associated" evidence="1">
    <location>
        <begin position="15"/>
        <end position="92"/>
    </location>
</feature>
<evidence type="ECO:0000313" key="3">
    <source>
        <dbReference type="Proteomes" id="UP001210339"/>
    </source>
</evidence>
<accession>A0ABY7QT08</accession>
<dbReference type="Pfam" id="PF18756">
    <property type="entry name" value="Nmad4"/>
    <property type="match status" value="1"/>
</dbReference>